<sequence>MQEQNKPNYNLPITLTYQPKILLVGAFLFGILGLGVLYLFFITEKADYTLLGSSIFFLLLTLFSLYIYLRPTQVILDEEGIHIVRMKSQTI</sequence>
<proteinExistence type="predicted"/>
<feature type="transmembrane region" description="Helical" evidence="1">
    <location>
        <begin position="21"/>
        <end position="42"/>
    </location>
</feature>
<reference evidence="2" key="1">
    <citation type="submission" date="2020-01" db="EMBL/GenBank/DDBJ databases">
        <authorList>
            <person name="Meier V. D."/>
            <person name="Meier V D."/>
        </authorList>
    </citation>
    <scope>NUCLEOTIDE SEQUENCE</scope>
    <source>
        <strain evidence="2">HLG_WM_MAG_03</strain>
    </source>
</reference>
<evidence type="ECO:0000256" key="1">
    <source>
        <dbReference type="SAM" id="Phobius"/>
    </source>
</evidence>
<name>A0A6S6SLA9_9BACT</name>
<feature type="non-terminal residue" evidence="2">
    <location>
        <position position="91"/>
    </location>
</feature>
<feature type="transmembrane region" description="Helical" evidence="1">
    <location>
        <begin position="48"/>
        <end position="69"/>
    </location>
</feature>
<organism evidence="2">
    <name type="scientific">uncultured Sulfurovum sp</name>
    <dbReference type="NCBI Taxonomy" id="269237"/>
    <lineage>
        <taxon>Bacteria</taxon>
        <taxon>Pseudomonadati</taxon>
        <taxon>Campylobacterota</taxon>
        <taxon>Epsilonproteobacteria</taxon>
        <taxon>Campylobacterales</taxon>
        <taxon>Sulfurovaceae</taxon>
        <taxon>Sulfurovum</taxon>
        <taxon>environmental samples</taxon>
    </lineage>
</organism>
<dbReference type="AlphaFoldDB" id="A0A6S6SLA9"/>
<dbReference type="EMBL" id="CACVAR010000117">
    <property type="protein sequence ID" value="CAA6803528.1"/>
    <property type="molecule type" value="Genomic_DNA"/>
</dbReference>
<evidence type="ECO:0000313" key="2">
    <source>
        <dbReference type="EMBL" id="CAA6803528.1"/>
    </source>
</evidence>
<accession>A0A6S6SLA9</accession>
<protein>
    <submittedName>
        <fullName evidence="2">Uncharacterized protein</fullName>
    </submittedName>
</protein>
<keyword evidence="1" id="KW-0812">Transmembrane</keyword>
<gene>
    <name evidence="2" type="ORF">HELGO_WM34991</name>
</gene>
<keyword evidence="1" id="KW-1133">Transmembrane helix</keyword>
<keyword evidence="1" id="KW-0472">Membrane</keyword>